<feature type="binding site" evidence="7">
    <location>
        <position position="105"/>
    </location>
    <ligand>
        <name>Mg(2+)</name>
        <dbReference type="ChEBI" id="CHEBI:18420"/>
        <label>1</label>
    </ligand>
</feature>
<dbReference type="PROSITE" id="PS00387">
    <property type="entry name" value="PPASE"/>
    <property type="match status" value="1"/>
</dbReference>
<dbReference type="Pfam" id="PF00719">
    <property type="entry name" value="Pyrophosphatase"/>
    <property type="match status" value="1"/>
</dbReference>
<dbReference type="GO" id="GO:0004427">
    <property type="term" value="F:inorganic diphosphate phosphatase activity"/>
    <property type="evidence" value="ECO:0007669"/>
    <property type="project" value="UniProtKB-UniRule"/>
</dbReference>
<keyword evidence="5 7" id="KW-0460">Magnesium</keyword>
<proteinExistence type="inferred from homology"/>
<dbReference type="GO" id="GO:0005737">
    <property type="term" value="C:cytoplasm"/>
    <property type="evidence" value="ECO:0007669"/>
    <property type="project" value="UniProtKB-SubCell"/>
</dbReference>
<keyword evidence="3 7" id="KW-0479">Metal-binding</keyword>
<evidence type="ECO:0000313" key="9">
    <source>
        <dbReference type="Proteomes" id="UP000284763"/>
    </source>
</evidence>
<evidence type="ECO:0000256" key="3">
    <source>
        <dbReference type="ARBA" id="ARBA00022723"/>
    </source>
</evidence>
<dbReference type="Proteomes" id="UP000284763">
    <property type="component" value="Unassembled WGS sequence"/>
</dbReference>
<dbReference type="GO" id="GO:0006796">
    <property type="term" value="P:phosphate-containing compound metabolic process"/>
    <property type="evidence" value="ECO:0007669"/>
    <property type="project" value="InterPro"/>
</dbReference>
<evidence type="ECO:0000256" key="7">
    <source>
        <dbReference type="HAMAP-Rule" id="MF_00209"/>
    </source>
</evidence>
<protein>
    <recommendedName>
        <fullName evidence="7">Inorganic pyrophosphatase</fullName>
        <ecNumber evidence="7">3.6.1.1</ecNumber>
    </recommendedName>
    <alternativeName>
        <fullName evidence="7">Pyrophosphate phospho-hydrolase</fullName>
        <shortName evidence="7">PPase</shortName>
    </alternativeName>
</protein>
<sequence>MLNDHWKDLPAGPNVPNVVYAVIEIPMGSRNKIEYSKDYGTYVLNRVLRSPLHYPGEYGFIPRTLFDDGDPLDIIVLMDEKTFTGCVIEARPVGLLMMNDSGEEDDKILAVPEKNHRYDHIKELSDIPEPILNEIQHFFRRYKDLEQGKEVTVKGWDTKDEAIKAINHSVELYKMNFSDIEAK</sequence>
<evidence type="ECO:0000256" key="5">
    <source>
        <dbReference type="ARBA" id="ARBA00022842"/>
    </source>
</evidence>
<comment type="similarity">
    <text evidence="7">Belongs to the PPase family.</text>
</comment>
<dbReference type="FunFam" id="3.90.80.10:FF:000003">
    <property type="entry name" value="Inorganic pyrophosphatase"/>
    <property type="match status" value="1"/>
</dbReference>
<comment type="caution">
    <text evidence="8">The sequence shown here is derived from an EMBL/GenBank/DDBJ whole genome shotgun (WGS) entry which is preliminary data.</text>
</comment>
<evidence type="ECO:0000256" key="2">
    <source>
        <dbReference type="ARBA" id="ARBA00022490"/>
    </source>
</evidence>
<keyword evidence="2 7" id="KW-0963">Cytoplasm</keyword>
<name>A0A3R7XHZ2_9EURY</name>
<dbReference type="SUPFAM" id="SSF50324">
    <property type="entry name" value="Inorganic pyrophosphatase"/>
    <property type="match status" value="1"/>
</dbReference>
<dbReference type="PANTHER" id="PTHR10286">
    <property type="entry name" value="INORGANIC PYROPHOSPHATASE"/>
    <property type="match status" value="1"/>
</dbReference>
<comment type="cofactor">
    <cofactor evidence="1 7">
        <name>Mg(2+)</name>
        <dbReference type="ChEBI" id="CHEBI:18420"/>
    </cofactor>
</comment>
<dbReference type="HAMAP" id="MF_00209">
    <property type="entry name" value="Inorganic_PPase"/>
    <property type="match status" value="1"/>
</dbReference>
<feature type="binding site" evidence="7">
    <location>
        <position position="58"/>
    </location>
    <ligand>
        <name>substrate</name>
    </ligand>
</feature>
<reference evidence="8 9" key="1">
    <citation type="submission" date="2018-08" db="EMBL/GenBank/DDBJ databases">
        <title>The metabolism and importance of syntrophic acetate oxidation coupled to methane or sulfide production in haloalkaline environments.</title>
        <authorList>
            <person name="Timmers P.H.A."/>
            <person name="Vavourakis C.D."/>
            <person name="Sorokin D.Y."/>
            <person name="Sinninghe Damste J.S."/>
            <person name="Muyzer G."/>
            <person name="Stams A.J.M."/>
            <person name="Plugge C.M."/>
        </authorList>
    </citation>
    <scope>NUCLEOTIDE SEQUENCE [LARGE SCALE GENOMIC DNA]</scope>
    <source>
        <strain evidence="8">MSAO_Arc3</strain>
    </source>
</reference>
<feature type="binding site" evidence="7">
    <location>
        <position position="68"/>
    </location>
    <ligand>
        <name>Mg(2+)</name>
        <dbReference type="ChEBI" id="CHEBI:18420"/>
        <label>1</label>
    </ligand>
</feature>
<feature type="binding site" evidence="7">
    <location>
        <position position="32"/>
    </location>
    <ligand>
        <name>substrate</name>
    </ligand>
</feature>
<feature type="binding site" evidence="7">
    <location>
        <position position="73"/>
    </location>
    <ligand>
        <name>Mg(2+)</name>
        <dbReference type="ChEBI" id="CHEBI:18420"/>
        <label>2</label>
    </ligand>
</feature>
<keyword evidence="4 7" id="KW-0378">Hydrolase</keyword>
<dbReference type="InterPro" id="IPR008162">
    <property type="entry name" value="Pyrophosphatase"/>
</dbReference>
<dbReference type="GO" id="GO:0000287">
    <property type="term" value="F:magnesium ion binding"/>
    <property type="evidence" value="ECO:0007669"/>
    <property type="project" value="UniProtKB-UniRule"/>
</dbReference>
<evidence type="ECO:0000313" key="8">
    <source>
        <dbReference type="EMBL" id="RQD85217.1"/>
    </source>
</evidence>
<organism evidence="8 9">
    <name type="scientific">Methanosalsum natronophilum</name>
    <dbReference type="NCBI Taxonomy" id="768733"/>
    <lineage>
        <taxon>Archaea</taxon>
        <taxon>Methanobacteriati</taxon>
        <taxon>Methanobacteriota</taxon>
        <taxon>Stenosarchaea group</taxon>
        <taxon>Methanomicrobia</taxon>
        <taxon>Methanosarcinales</taxon>
        <taxon>Methanosarcinaceae</taxon>
        <taxon>Methanosalsum</taxon>
    </lineage>
</organism>
<dbReference type="EC" id="3.6.1.1" evidence="7"/>
<feature type="binding site" evidence="7">
    <location>
        <position position="46"/>
    </location>
    <ligand>
        <name>substrate</name>
    </ligand>
</feature>
<dbReference type="RefSeq" id="WP_259135212.1">
    <property type="nucleotide sequence ID" value="NZ_JANUCS010000011.1"/>
</dbReference>
<feature type="binding site" evidence="7">
    <location>
        <position position="73"/>
    </location>
    <ligand>
        <name>Mg(2+)</name>
        <dbReference type="ChEBI" id="CHEBI:18420"/>
        <label>1</label>
    </ligand>
</feature>
<comment type="subunit">
    <text evidence="7">Homohexamer.</text>
</comment>
<evidence type="ECO:0000256" key="6">
    <source>
        <dbReference type="ARBA" id="ARBA00047820"/>
    </source>
</evidence>
<evidence type="ECO:0000256" key="1">
    <source>
        <dbReference type="ARBA" id="ARBA00001946"/>
    </source>
</evidence>
<dbReference type="AlphaFoldDB" id="A0A3R7XHZ2"/>
<dbReference type="EMBL" id="QZAB01000329">
    <property type="protein sequence ID" value="RQD85217.1"/>
    <property type="molecule type" value="Genomic_DNA"/>
</dbReference>
<evidence type="ECO:0000256" key="4">
    <source>
        <dbReference type="ARBA" id="ARBA00022801"/>
    </source>
</evidence>
<gene>
    <name evidence="7" type="primary">ppa</name>
    <name evidence="8" type="ORF">D5R95_05205</name>
</gene>
<comment type="catalytic activity">
    <reaction evidence="6 7">
        <text>diphosphate + H2O = 2 phosphate + H(+)</text>
        <dbReference type="Rhea" id="RHEA:24576"/>
        <dbReference type="ChEBI" id="CHEBI:15377"/>
        <dbReference type="ChEBI" id="CHEBI:15378"/>
        <dbReference type="ChEBI" id="CHEBI:33019"/>
        <dbReference type="ChEBI" id="CHEBI:43474"/>
        <dbReference type="EC" id="3.6.1.1"/>
    </reaction>
</comment>
<dbReference type="InterPro" id="IPR036649">
    <property type="entry name" value="Pyrophosphatase_sf"/>
</dbReference>
<accession>A0A3R7XHZ2</accession>
<comment type="function">
    <text evidence="7">Catalyzes the hydrolysis of inorganic pyrophosphate (PPi) forming two phosphate ions.</text>
</comment>
<comment type="subcellular location">
    <subcellularLocation>
        <location evidence="7">Cytoplasm</location>
    </subcellularLocation>
</comment>
<dbReference type="CDD" id="cd00412">
    <property type="entry name" value="pyrophosphatase"/>
    <property type="match status" value="1"/>
</dbReference>
<feature type="binding site" evidence="7">
    <location>
        <position position="142"/>
    </location>
    <ligand>
        <name>substrate</name>
    </ligand>
</feature>
<dbReference type="Gene3D" id="3.90.80.10">
    <property type="entry name" value="Inorganic pyrophosphatase"/>
    <property type="match status" value="1"/>
</dbReference>